<evidence type="ECO:0000313" key="1">
    <source>
        <dbReference type="EMBL" id="KAF4373781.1"/>
    </source>
</evidence>
<name>A0A7J6FSR9_CANSA</name>
<dbReference type="Proteomes" id="UP000525078">
    <property type="component" value="Unassembled WGS sequence"/>
</dbReference>
<proteinExistence type="predicted"/>
<reference evidence="1 2" key="1">
    <citation type="journal article" date="2020" name="bioRxiv">
        <title>Sequence and annotation of 42 cannabis genomes reveals extensive copy number variation in cannabinoid synthesis and pathogen resistance genes.</title>
        <authorList>
            <person name="Mckernan K.J."/>
            <person name="Helbert Y."/>
            <person name="Kane L.T."/>
            <person name="Ebling H."/>
            <person name="Zhang L."/>
            <person name="Liu B."/>
            <person name="Eaton Z."/>
            <person name="Mclaughlin S."/>
            <person name="Kingan S."/>
            <person name="Baybayan P."/>
            <person name="Concepcion G."/>
            <person name="Jordan M."/>
            <person name="Riva A."/>
            <person name="Barbazuk W."/>
            <person name="Harkins T."/>
        </authorList>
    </citation>
    <scope>NUCLEOTIDE SEQUENCE [LARGE SCALE GENOMIC DNA]</scope>
    <source>
        <strain evidence="2">cv. Jamaican Lion 4</strain>
        <tissue evidence="1">Leaf</tissue>
    </source>
</reference>
<evidence type="ECO:0000313" key="2">
    <source>
        <dbReference type="Proteomes" id="UP000525078"/>
    </source>
</evidence>
<comment type="caution">
    <text evidence="1">The sequence shown here is derived from an EMBL/GenBank/DDBJ whole genome shotgun (WGS) entry which is preliminary data.</text>
</comment>
<dbReference type="AlphaFoldDB" id="A0A7J6FSR9"/>
<organism evidence="1 2">
    <name type="scientific">Cannabis sativa</name>
    <name type="common">Hemp</name>
    <name type="synonym">Marijuana</name>
    <dbReference type="NCBI Taxonomy" id="3483"/>
    <lineage>
        <taxon>Eukaryota</taxon>
        <taxon>Viridiplantae</taxon>
        <taxon>Streptophyta</taxon>
        <taxon>Embryophyta</taxon>
        <taxon>Tracheophyta</taxon>
        <taxon>Spermatophyta</taxon>
        <taxon>Magnoliopsida</taxon>
        <taxon>eudicotyledons</taxon>
        <taxon>Gunneridae</taxon>
        <taxon>Pentapetalae</taxon>
        <taxon>rosids</taxon>
        <taxon>fabids</taxon>
        <taxon>Rosales</taxon>
        <taxon>Cannabaceae</taxon>
        <taxon>Cannabis</taxon>
    </lineage>
</organism>
<protein>
    <submittedName>
        <fullName evidence="1">Uncharacterized protein</fullName>
    </submittedName>
</protein>
<accession>A0A7J6FSR9</accession>
<gene>
    <name evidence="1" type="ORF">F8388_007687</name>
</gene>
<sequence>MSNSSKPHCCDIIWIPIQDRSLIAEDLPFVHLTADHQVEIIGVAINIQTTQSMSLLLFCYLMAKTKILKEEASDESQQNKSLFHFISFHSVCDVALKKGEWNSMWKTGCVVCLTRVKVEEGEGRDCTTTYILLIPSSASSSLAHLKLKLAHPDIHLFHSCFLLTCTLT</sequence>
<dbReference type="EMBL" id="JAATIP010000098">
    <property type="protein sequence ID" value="KAF4373781.1"/>
    <property type="molecule type" value="Genomic_DNA"/>
</dbReference>